<protein>
    <recommendedName>
        <fullName evidence="2">phosphoribosylanthranilate isomerase</fullName>
        <ecNumber evidence="2">5.3.1.24</ecNumber>
    </recommendedName>
</protein>
<organism evidence="8">
    <name type="scientific">hydrothermal vent metagenome</name>
    <dbReference type="NCBI Taxonomy" id="652676"/>
    <lineage>
        <taxon>unclassified sequences</taxon>
        <taxon>metagenomes</taxon>
        <taxon>ecological metagenomes</taxon>
    </lineage>
</organism>
<dbReference type="PANTHER" id="PTHR42894">
    <property type="entry name" value="N-(5'-PHOSPHORIBOSYL)ANTHRANILATE ISOMERASE"/>
    <property type="match status" value="1"/>
</dbReference>
<accession>A0A1W1CPH8</accession>
<name>A0A1W1CPH8_9ZZZZ</name>
<sequence>MRVKICGITNFQDAIQAVDAGADALGFVFYKESPRYITPSNAKKIIDKLPPFIGRVGLFVNEGIDTIDTISKYCDLTLCQIHFDVDEDALDMISSKAIPVIRAKEAKDILQYEDRYRLVDVYCEEYGGSGKRLNLEWFNDIDCSKIILAGGLTPENLHELKKYNFYGVDVSSGVEKIKGRKDYAKVSKFIKNAKSL</sequence>
<evidence type="ECO:0000256" key="2">
    <source>
        <dbReference type="ARBA" id="ARBA00012572"/>
    </source>
</evidence>
<dbReference type="InterPro" id="IPR013785">
    <property type="entry name" value="Aldolase_TIM"/>
</dbReference>
<dbReference type="InterPro" id="IPR011060">
    <property type="entry name" value="RibuloseP-bd_barrel"/>
</dbReference>
<evidence type="ECO:0000313" key="8">
    <source>
        <dbReference type="EMBL" id="SFV67716.1"/>
    </source>
</evidence>
<dbReference type="HAMAP" id="MF_00135">
    <property type="entry name" value="PRAI"/>
    <property type="match status" value="1"/>
</dbReference>
<comment type="pathway">
    <text evidence="1">Amino-acid biosynthesis; L-tryptophan biosynthesis; L-tryptophan from chorismate: step 3/5.</text>
</comment>
<dbReference type="SUPFAM" id="SSF51366">
    <property type="entry name" value="Ribulose-phoshate binding barrel"/>
    <property type="match status" value="1"/>
</dbReference>
<evidence type="ECO:0000256" key="5">
    <source>
        <dbReference type="ARBA" id="ARBA00023141"/>
    </source>
</evidence>
<dbReference type="PANTHER" id="PTHR42894:SF1">
    <property type="entry name" value="N-(5'-PHOSPHORIBOSYL)ANTHRANILATE ISOMERASE"/>
    <property type="match status" value="1"/>
</dbReference>
<dbReference type="UniPathway" id="UPA00035">
    <property type="reaction ID" value="UER00042"/>
</dbReference>
<evidence type="ECO:0000256" key="1">
    <source>
        <dbReference type="ARBA" id="ARBA00004664"/>
    </source>
</evidence>
<dbReference type="EC" id="5.3.1.24" evidence="2"/>
<proteinExistence type="inferred from homology"/>
<reference evidence="8" key="1">
    <citation type="submission" date="2016-10" db="EMBL/GenBank/DDBJ databases">
        <authorList>
            <person name="de Groot N.N."/>
        </authorList>
    </citation>
    <scope>NUCLEOTIDE SEQUENCE</scope>
</reference>
<gene>
    <name evidence="8" type="ORF">MNB_SV-14-1362</name>
</gene>
<evidence type="ECO:0000259" key="7">
    <source>
        <dbReference type="Pfam" id="PF00697"/>
    </source>
</evidence>
<dbReference type="CDD" id="cd00405">
    <property type="entry name" value="PRAI"/>
    <property type="match status" value="1"/>
</dbReference>
<evidence type="ECO:0000256" key="6">
    <source>
        <dbReference type="ARBA" id="ARBA00023235"/>
    </source>
</evidence>
<keyword evidence="4" id="KW-0822">Tryptophan biosynthesis</keyword>
<dbReference type="InterPro" id="IPR044643">
    <property type="entry name" value="TrpF_fam"/>
</dbReference>
<dbReference type="InterPro" id="IPR001240">
    <property type="entry name" value="PRAI_dom"/>
</dbReference>
<keyword evidence="5" id="KW-0057">Aromatic amino acid biosynthesis</keyword>
<evidence type="ECO:0000256" key="3">
    <source>
        <dbReference type="ARBA" id="ARBA00022605"/>
    </source>
</evidence>
<dbReference type="AlphaFoldDB" id="A0A1W1CPH8"/>
<feature type="domain" description="N-(5'phosphoribosyl) anthranilate isomerase (PRAI)" evidence="7">
    <location>
        <begin position="3"/>
        <end position="192"/>
    </location>
</feature>
<dbReference type="GO" id="GO:0000162">
    <property type="term" value="P:L-tryptophan biosynthetic process"/>
    <property type="evidence" value="ECO:0007669"/>
    <property type="project" value="UniProtKB-UniPathway"/>
</dbReference>
<dbReference type="EMBL" id="FPHN01000229">
    <property type="protein sequence ID" value="SFV67716.1"/>
    <property type="molecule type" value="Genomic_DNA"/>
</dbReference>
<dbReference type="GO" id="GO:0004640">
    <property type="term" value="F:phosphoribosylanthranilate isomerase activity"/>
    <property type="evidence" value="ECO:0007669"/>
    <property type="project" value="UniProtKB-EC"/>
</dbReference>
<dbReference type="Pfam" id="PF00697">
    <property type="entry name" value="PRAI"/>
    <property type="match status" value="1"/>
</dbReference>
<dbReference type="Gene3D" id="3.20.20.70">
    <property type="entry name" value="Aldolase class I"/>
    <property type="match status" value="1"/>
</dbReference>
<keyword evidence="3" id="KW-0028">Amino-acid biosynthesis</keyword>
<keyword evidence="6 8" id="KW-0413">Isomerase</keyword>
<evidence type="ECO:0000256" key="4">
    <source>
        <dbReference type="ARBA" id="ARBA00022822"/>
    </source>
</evidence>